<reference evidence="2" key="1">
    <citation type="submission" date="2015-12" db="EMBL/GenBank/DDBJ databases">
        <authorList>
            <person name="Tikhonova T.V."/>
            <person name="Pavlov A.R."/>
            <person name="Beletsky A.V."/>
            <person name="Mardanov A.V."/>
            <person name="Sorokin D.Y."/>
            <person name="Ravin N.V."/>
            <person name="Popov V.O."/>
        </authorList>
    </citation>
    <scope>NUCLEOTIDE SEQUENCE</scope>
    <source>
        <strain evidence="2">DSM 14787</strain>
    </source>
</reference>
<protein>
    <submittedName>
        <fullName evidence="2">Uncharacterized protein</fullName>
    </submittedName>
</protein>
<proteinExistence type="predicted"/>
<accession>L0DTB6</accession>
<dbReference type="EMBL" id="CP003989">
    <property type="protein sequence ID" value="AGA32237.1"/>
    <property type="molecule type" value="Genomic_DNA"/>
</dbReference>
<dbReference type="Proteomes" id="UP000010809">
    <property type="component" value="Chromosome"/>
</dbReference>
<dbReference type="KEGG" id="tni:TVNIR_0535"/>
<keyword evidence="3" id="KW-1185">Reference proteome</keyword>
<evidence type="ECO:0000313" key="3">
    <source>
        <dbReference type="Proteomes" id="UP000010809"/>
    </source>
</evidence>
<name>L0DTB6_THIND</name>
<sequence>MQDVNWEGTAETGHCNRKGESHPGLKQCSQIVPPGKPFAGLEDFVYVEAGGSIHGGSTGVPWIRLQDQHKYENPSLPNDPDVFFESIFGVDKESFKAGSAQYPKKNPDGTLDYSLPDHNVDQVIWWDGDLTLEGGDVLGDEEKPVTIAVTGNLDMTGNSVLWGVVYVAGSTGVGNSKIVGALASESDIDLTGTAAVVYNELLATPGALKTAESGEAAALVERIDIYYSSDAWREIPAD</sequence>
<dbReference type="HOGENOM" id="CLU_1165388_0_0_6"/>
<evidence type="ECO:0000313" key="2">
    <source>
        <dbReference type="EMBL" id="AGA32237.1"/>
    </source>
</evidence>
<organism evidence="2 3">
    <name type="scientific">Thioalkalivibrio nitratireducens (strain DSM 14787 / UNIQEM 213 / ALEN2)</name>
    <dbReference type="NCBI Taxonomy" id="1255043"/>
    <lineage>
        <taxon>Bacteria</taxon>
        <taxon>Pseudomonadati</taxon>
        <taxon>Pseudomonadota</taxon>
        <taxon>Gammaproteobacteria</taxon>
        <taxon>Chromatiales</taxon>
        <taxon>Ectothiorhodospiraceae</taxon>
        <taxon>Thioalkalivibrio</taxon>
    </lineage>
</organism>
<evidence type="ECO:0000256" key="1">
    <source>
        <dbReference type="SAM" id="MobiDB-lite"/>
    </source>
</evidence>
<dbReference type="PATRIC" id="fig|1255043.3.peg.540"/>
<feature type="region of interest" description="Disordered" evidence="1">
    <location>
        <begin position="1"/>
        <end position="26"/>
    </location>
</feature>
<dbReference type="AlphaFoldDB" id="L0DTB6"/>
<gene>
    <name evidence="2" type="ordered locus">TVNIR_0535</name>
</gene>